<keyword evidence="1" id="KW-1133">Transmembrane helix</keyword>
<feature type="transmembrane region" description="Helical" evidence="1">
    <location>
        <begin position="12"/>
        <end position="33"/>
    </location>
</feature>
<sequence length="171" mass="18491">MAELLRPEARAMLWRGREVIAGLAVAGLGLWWALTSFGILQWLGWLLAALGGGLVVGGIQRWRFRQEGRGPGIVRIDEGRVAYMGPLTGGTVDLDAVTRLRLDRSARPAHWLLETGSEVLAIPVTADGAEALFDAFAALPGLKRGRMLELLNGTGRDAVTVWTRPARLTVV</sequence>
<dbReference type="OrthoDB" id="7851333at2"/>
<protein>
    <submittedName>
        <fullName evidence="2">Uncharacterized protein</fullName>
    </submittedName>
</protein>
<keyword evidence="3" id="KW-1185">Reference proteome</keyword>
<dbReference type="STRING" id="521013.SAMN04488567_0035"/>
<accession>A0A1G7JWL2</accession>
<evidence type="ECO:0000313" key="2">
    <source>
        <dbReference type="EMBL" id="SDF29333.1"/>
    </source>
</evidence>
<evidence type="ECO:0000256" key="1">
    <source>
        <dbReference type="SAM" id="Phobius"/>
    </source>
</evidence>
<gene>
    <name evidence="2" type="ORF">SAMN04488567_0035</name>
</gene>
<dbReference type="AlphaFoldDB" id="A0A1G7JWL2"/>
<dbReference type="RefSeq" id="WP_090114800.1">
    <property type="nucleotide sequence ID" value="NZ_FNAT01000010.1"/>
</dbReference>
<proteinExistence type="predicted"/>
<evidence type="ECO:0000313" key="3">
    <source>
        <dbReference type="Proteomes" id="UP000198922"/>
    </source>
</evidence>
<keyword evidence="1" id="KW-0472">Membrane</keyword>
<reference evidence="3" key="1">
    <citation type="submission" date="2016-10" db="EMBL/GenBank/DDBJ databases">
        <authorList>
            <person name="Varghese N."/>
            <person name="Submissions S."/>
        </authorList>
    </citation>
    <scope>NUCLEOTIDE SEQUENCE [LARGE SCALE GENOMIC DNA]</scope>
    <source>
        <strain evidence="3">DSM 21424</strain>
    </source>
</reference>
<keyword evidence="1" id="KW-0812">Transmembrane</keyword>
<organism evidence="2 3">
    <name type="scientific">Limimaricola pyoseonensis</name>
    <dbReference type="NCBI Taxonomy" id="521013"/>
    <lineage>
        <taxon>Bacteria</taxon>
        <taxon>Pseudomonadati</taxon>
        <taxon>Pseudomonadota</taxon>
        <taxon>Alphaproteobacteria</taxon>
        <taxon>Rhodobacterales</taxon>
        <taxon>Paracoccaceae</taxon>
        <taxon>Limimaricola</taxon>
    </lineage>
</organism>
<feature type="transmembrane region" description="Helical" evidence="1">
    <location>
        <begin position="39"/>
        <end position="59"/>
    </location>
</feature>
<dbReference type="EMBL" id="FNAT01000010">
    <property type="protein sequence ID" value="SDF29333.1"/>
    <property type="molecule type" value="Genomic_DNA"/>
</dbReference>
<dbReference type="Proteomes" id="UP000198922">
    <property type="component" value="Unassembled WGS sequence"/>
</dbReference>
<name>A0A1G7JWL2_9RHOB</name>